<organism evidence="1 2">
    <name type="scientific">Glossina palpalis gambiensis</name>
    <dbReference type="NCBI Taxonomy" id="67801"/>
    <lineage>
        <taxon>Eukaryota</taxon>
        <taxon>Metazoa</taxon>
        <taxon>Ecdysozoa</taxon>
        <taxon>Arthropoda</taxon>
        <taxon>Hexapoda</taxon>
        <taxon>Insecta</taxon>
        <taxon>Pterygota</taxon>
        <taxon>Neoptera</taxon>
        <taxon>Endopterygota</taxon>
        <taxon>Diptera</taxon>
        <taxon>Brachycera</taxon>
        <taxon>Muscomorpha</taxon>
        <taxon>Hippoboscoidea</taxon>
        <taxon>Glossinidae</taxon>
        <taxon>Glossina</taxon>
    </lineage>
</organism>
<dbReference type="VEuPathDB" id="VectorBase:GPPI021903"/>
<reference evidence="2" key="1">
    <citation type="submission" date="2015-01" db="EMBL/GenBank/DDBJ databases">
        <authorList>
            <person name="Aksoy S."/>
            <person name="Warren W."/>
            <person name="Wilson R.K."/>
        </authorList>
    </citation>
    <scope>NUCLEOTIDE SEQUENCE [LARGE SCALE GENOMIC DNA]</scope>
    <source>
        <strain evidence="2">IAEA</strain>
    </source>
</reference>
<dbReference type="EMBL" id="JXJN01009832">
    <property type="status" value="NOT_ANNOTATED_CDS"/>
    <property type="molecule type" value="Genomic_DNA"/>
</dbReference>
<dbReference type="AlphaFoldDB" id="A0A1B0B847"/>
<accession>A0A1B0B847</accession>
<dbReference type="Proteomes" id="UP000092460">
    <property type="component" value="Unassembled WGS sequence"/>
</dbReference>
<reference evidence="1" key="2">
    <citation type="submission" date="2020-05" db="UniProtKB">
        <authorList>
            <consortium name="EnsemblMetazoa"/>
        </authorList>
    </citation>
    <scope>IDENTIFICATION</scope>
    <source>
        <strain evidence="1">IAEA</strain>
    </source>
</reference>
<dbReference type="EnsemblMetazoa" id="GPPI021903-RA">
    <property type="protein sequence ID" value="GPPI021903-PA"/>
    <property type="gene ID" value="GPPI021903"/>
</dbReference>
<evidence type="ECO:0000313" key="1">
    <source>
        <dbReference type="EnsemblMetazoa" id="GPPI021903-PA"/>
    </source>
</evidence>
<sequence length="509" mass="57215">MSSTFKGNHEKGMDRTYQHIWKHDMLQTPRGSSKIVDYYMKFGSKDLKRFMRLYSPESDSSQDDQRTEMVNKTIRCQQNAHHEMECSRSNERLKYLETKPNLRCRKEMSQSMHNGGAINAMSILDKDLEASKKSIIHSKLTLTPESVATAQKLLEWDSLGDVGYDQLTSNISNSRTSKKTSERISPASLIINRQETQPLTSSTLMDSGVCSRMISNVHKINSQSTCFTNKQRNDNFSQTTLSRAPQLIDKGVQVNLSSSISVPEGIETPSSFEYIKSDPTKSLTSSHGRKKNQSHDFFGNLADVVQRKIRIERSVQHSNNISNIQKLQINFLDTPAGSKENTCHSSTKISSNNFSLLHYAPELDLGTQLICSLINAKNITHMQKKELVREIIKRIMRLSGSSDFAWQNNIQPSSRDDNFLKSRSISVNSVTEILQRANTVNIVAPNNVSDGSDQVCSTQSAVPSIQSGRFIFTNPNYESRLQSQDPTGATENQKFISTCSKFDSKSGVL</sequence>
<proteinExistence type="predicted"/>
<evidence type="ECO:0000313" key="2">
    <source>
        <dbReference type="Proteomes" id="UP000092460"/>
    </source>
</evidence>
<keyword evidence="2" id="KW-1185">Reference proteome</keyword>
<protein>
    <submittedName>
        <fullName evidence="1">Uncharacterized protein</fullName>
    </submittedName>
</protein>
<name>A0A1B0B847_9MUSC</name>